<evidence type="ECO:0000313" key="8">
    <source>
        <dbReference type="Proteomes" id="UP001054837"/>
    </source>
</evidence>
<dbReference type="EMBL" id="BPLQ01003007">
    <property type="protein sequence ID" value="GIX97174.1"/>
    <property type="molecule type" value="Genomic_DNA"/>
</dbReference>
<name>A0AAV4PKI3_9ARAC</name>
<keyword evidence="8" id="KW-1185">Reference proteome</keyword>
<dbReference type="Proteomes" id="UP001054837">
    <property type="component" value="Unassembled WGS sequence"/>
</dbReference>
<feature type="transmembrane region" description="Helical" evidence="6">
    <location>
        <begin position="5"/>
        <end position="24"/>
    </location>
</feature>
<evidence type="ECO:0000256" key="3">
    <source>
        <dbReference type="ARBA" id="ARBA00022989"/>
    </source>
</evidence>
<dbReference type="GO" id="GO:0016020">
    <property type="term" value="C:membrane"/>
    <property type="evidence" value="ECO:0007669"/>
    <property type="project" value="UniProtKB-SubCell"/>
</dbReference>
<dbReference type="GO" id="GO:0004930">
    <property type="term" value="F:G protein-coupled receptor activity"/>
    <property type="evidence" value="ECO:0007669"/>
    <property type="project" value="InterPro"/>
</dbReference>
<comment type="caution">
    <text evidence="7">The sequence shown here is derived from an EMBL/GenBank/DDBJ whole genome shotgun (WGS) entry which is preliminary data.</text>
</comment>
<proteinExistence type="predicted"/>
<comment type="subcellular location">
    <subcellularLocation>
        <location evidence="1">Membrane</location>
        <topology evidence="1">Multi-pass membrane protein</topology>
    </subcellularLocation>
</comment>
<dbReference type="Gene3D" id="1.20.1070.10">
    <property type="entry name" value="Rhodopsin 7-helix transmembrane proteins"/>
    <property type="match status" value="1"/>
</dbReference>
<evidence type="ECO:0000256" key="2">
    <source>
        <dbReference type="ARBA" id="ARBA00022692"/>
    </source>
</evidence>
<gene>
    <name evidence="7" type="ORF">CDAR_386861</name>
</gene>
<keyword evidence="4 6" id="KW-0472">Membrane</keyword>
<feature type="region of interest" description="Disordered" evidence="5">
    <location>
        <begin position="57"/>
        <end position="76"/>
    </location>
</feature>
<dbReference type="AlphaFoldDB" id="A0AAV4PKI3"/>
<reference evidence="7 8" key="1">
    <citation type="submission" date="2021-06" db="EMBL/GenBank/DDBJ databases">
        <title>Caerostris darwini draft genome.</title>
        <authorList>
            <person name="Kono N."/>
            <person name="Arakawa K."/>
        </authorList>
    </citation>
    <scope>NUCLEOTIDE SEQUENCE [LARGE SCALE GENOMIC DNA]</scope>
</reference>
<protein>
    <submittedName>
        <fullName evidence="7">Uncharacterized protein</fullName>
    </submittedName>
</protein>
<evidence type="ECO:0000256" key="1">
    <source>
        <dbReference type="ARBA" id="ARBA00004141"/>
    </source>
</evidence>
<evidence type="ECO:0000313" key="7">
    <source>
        <dbReference type="EMBL" id="GIX97174.1"/>
    </source>
</evidence>
<organism evidence="7 8">
    <name type="scientific">Caerostris darwini</name>
    <dbReference type="NCBI Taxonomy" id="1538125"/>
    <lineage>
        <taxon>Eukaryota</taxon>
        <taxon>Metazoa</taxon>
        <taxon>Ecdysozoa</taxon>
        <taxon>Arthropoda</taxon>
        <taxon>Chelicerata</taxon>
        <taxon>Arachnida</taxon>
        <taxon>Araneae</taxon>
        <taxon>Araneomorphae</taxon>
        <taxon>Entelegynae</taxon>
        <taxon>Araneoidea</taxon>
        <taxon>Araneidae</taxon>
        <taxon>Caerostris</taxon>
    </lineage>
</organism>
<dbReference type="Pfam" id="PF00002">
    <property type="entry name" value="7tm_2"/>
    <property type="match status" value="1"/>
</dbReference>
<feature type="transmembrane region" description="Helical" evidence="6">
    <location>
        <begin position="30"/>
        <end position="51"/>
    </location>
</feature>
<dbReference type="InterPro" id="IPR000832">
    <property type="entry name" value="GPCR_2_secretin-like"/>
</dbReference>
<sequence>MGTNFFWMFVEGLYLFILVVKTFTVDNVKLYVYTTIGWGESLWAIGLAVGLPKKESSRLKPNKRNRTEQASILCLD</sequence>
<evidence type="ECO:0000256" key="5">
    <source>
        <dbReference type="SAM" id="MobiDB-lite"/>
    </source>
</evidence>
<keyword evidence="2 6" id="KW-0812">Transmembrane</keyword>
<keyword evidence="3 6" id="KW-1133">Transmembrane helix</keyword>
<accession>A0AAV4PKI3</accession>
<evidence type="ECO:0000256" key="6">
    <source>
        <dbReference type="SAM" id="Phobius"/>
    </source>
</evidence>
<evidence type="ECO:0000256" key="4">
    <source>
        <dbReference type="ARBA" id="ARBA00023136"/>
    </source>
</evidence>